<proteinExistence type="predicted"/>
<name>A0A401PH75_SCYTO</name>
<sequence length="364" mass="40349">MPEDRHPSSKINAENAAVPSLWPQVDILNDRSVTITTFPSSHLVSPYETVTKATYSVNATKVLPQKDDIYNGTKQDPNYEGNRLCLDCTPTEEEITLLWHGVHSALAQKDSASGDSRNYPSSRNSERKIDLQPHRTNVAQLTIDGSSLLNGVRSVSSVGRLFSAPSGAFVTAARRKHPMDTYSNGTKHRALLEQRRMNIGSTTHKSGQITQNIEISPFPSAFDPAQTINAVQNTEEAVSESTEQFMLAENLVETSAIDSDILTAMEAMETQRYSFLQNKVQRLGLSALSFEEQKLLQSLDRLDQRLQYIQETVQKSTSNGLSQIPSSFIIANGVSGSRSRPEHAICGTQKHRSLVTDARIQRKY</sequence>
<accession>A0A401PH75</accession>
<evidence type="ECO:0000313" key="2">
    <source>
        <dbReference type="EMBL" id="GCB72493.1"/>
    </source>
</evidence>
<dbReference type="GO" id="GO:0005813">
    <property type="term" value="C:centrosome"/>
    <property type="evidence" value="ECO:0007669"/>
    <property type="project" value="InterPro"/>
</dbReference>
<evidence type="ECO:0000313" key="3">
    <source>
        <dbReference type="Proteomes" id="UP000288216"/>
    </source>
</evidence>
<protein>
    <submittedName>
        <fullName evidence="2">Uncharacterized protein</fullName>
    </submittedName>
</protein>
<dbReference type="OrthoDB" id="9900339at2759"/>
<feature type="region of interest" description="Disordered" evidence="1">
    <location>
        <begin position="109"/>
        <end position="131"/>
    </location>
</feature>
<keyword evidence="3" id="KW-1185">Reference proteome</keyword>
<dbReference type="Pfam" id="PF15352">
    <property type="entry name" value="K1377"/>
    <property type="match status" value="1"/>
</dbReference>
<dbReference type="Proteomes" id="UP000288216">
    <property type="component" value="Unassembled WGS sequence"/>
</dbReference>
<dbReference type="STRING" id="75743.A0A401PH75"/>
<dbReference type="GO" id="GO:0030496">
    <property type="term" value="C:midbody"/>
    <property type="evidence" value="ECO:0007669"/>
    <property type="project" value="TreeGrafter"/>
</dbReference>
<dbReference type="EMBL" id="BFAA01000480">
    <property type="protein sequence ID" value="GCB72493.1"/>
    <property type="molecule type" value="Genomic_DNA"/>
</dbReference>
<organism evidence="2 3">
    <name type="scientific">Scyliorhinus torazame</name>
    <name type="common">Cloudy catshark</name>
    <name type="synonym">Catulus torazame</name>
    <dbReference type="NCBI Taxonomy" id="75743"/>
    <lineage>
        <taxon>Eukaryota</taxon>
        <taxon>Metazoa</taxon>
        <taxon>Chordata</taxon>
        <taxon>Craniata</taxon>
        <taxon>Vertebrata</taxon>
        <taxon>Chondrichthyes</taxon>
        <taxon>Elasmobranchii</taxon>
        <taxon>Galeomorphii</taxon>
        <taxon>Galeoidea</taxon>
        <taxon>Carcharhiniformes</taxon>
        <taxon>Scyliorhinidae</taxon>
        <taxon>Scyliorhinus</taxon>
    </lineage>
</organism>
<dbReference type="GO" id="GO:0031122">
    <property type="term" value="P:cytoplasmic microtubule organization"/>
    <property type="evidence" value="ECO:0007669"/>
    <property type="project" value="InterPro"/>
</dbReference>
<dbReference type="GO" id="GO:1905515">
    <property type="term" value="P:non-motile cilium assembly"/>
    <property type="evidence" value="ECO:0007669"/>
    <property type="project" value="InterPro"/>
</dbReference>
<comment type="caution">
    <text evidence="2">The sequence shown here is derived from an EMBL/GenBank/DDBJ whole genome shotgun (WGS) entry which is preliminary data.</text>
</comment>
<dbReference type="PANTHER" id="PTHR31191">
    <property type="entry name" value="CENTROSOMAL PROTEIN CEP126"/>
    <property type="match status" value="1"/>
</dbReference>
<dbReference type="OMA" id="AMETQRY"/>
<evidence type="ECO:0000256" key="1">
    <source>
        <dbReference type="SAM" id="MobiDB-lite"/>
    </source>
</evidence>
<reference evidence="2 3" key="1">
    <citation type="journal article" date="2018" name="Nat. Ecol. Evol.">
        <title>Shark genomes provide insights into elasmobranch evolution and the origin of vertebrates.</title>
        <authorList>
            <person name="Hara Y"/>
            <person name="Yamaguchi K"/>
            <person name="Onimaru K"/>
            <person name="Kadota M"/>
            <person name="Koyanagi M"/>
            <person name="Keeley SD"/>
            <person name="Tatsumi K"/>
            <person name="Tanaka K"/>
            <person name="Motone F"/>
            <person name="Kageyama Y"/>
            <person name="Nozu R"/>
            <person name="Adachi N"/>
            <person name="Nishimura O"/>
            <person name="Nakagawa R"/>
            <person name="Tanegashima C"/>
            <person name="Kiyatake I"/>
            <person name="Matsumoto R"/>
            <person name="Murakumo K"/>
            <person name="Nishida K"/>
            <person name="Terakita A"/>
            <person name="Kuratani S"/>
            <person name="Sato K"/>
            <person name="Hyodo S Kuraku.S."/>
        </authorList>
    </citation>
    <scope>NUCLEOTIDE SEQUENCE [LARGE SCALE GENOMIC DNA]</scope>
</reference>
<feature type="compositionally biased region" description="Polar residues" evidence="1">
    <location>
        <begin position="110"/>
        <end position="123"/>
    </location>
</feature>
<dbReference type="GO" id="GO:0007052">
    <property type="term" value="P:mitotic spindle organization"/>
    <property type="evidence" value="ECO:0007669"/>
    <property type="project" value="InterPro"/>
</dbReference>
<dbReference type="InterPro" id="IPR028257">
    <property type="entry name" value="CEP126"/>
</dbReference>
<gene>
    <name evidence="2" type="ORF">scyTo_0002022</name>
</gene>
<dbReference type="GO" id="GO:0097546">
    <property type="term" value="C:ciliary base"/>
    <property type="evidence" value="ECO:0007669"/>
    <property type="project" value="InterPro"/>
</dbReference>
<dbReference type="AlphaFoldDB" id="A0A401PH75"/>
<dbReference type="PANTHER" id="PTHR31191:SF4">
    <property type="entry name" value="CENTROSOMAL PROTEIN OF 126 KDA"/>
    <property type="match status" value="1"/>
</dbReference>